<dbReference type="InterPro" id="IPR042185">
    <property type="entry name" value="Serpin_sf_2"/>
</dbReference>
<dbReference type="PANTHER" id="PTHR11461">
    <property type="entry name" value="SERINE PROTEASE INHIBITOR, SERPIN"/>
    <property type="match status" value="1"/>
</dbReference>
<dbReference type="InterPro" id="IPR023796">
    <property type="entry name" value="Serpin_dom"/>
</dbReference>
<organism evidence="4 5">
    <name type="scientific">Setaria digitata</name>
    <dbReference type="NCBI Taxonomy" id="48799"/>
    <lineage>
        <taxon>Eukaryota</taxon>
        <taxon>Metazoa</taxon>
        <taxon>Ecdysozoa</taxon>
        <taxon>Nematoda</taxon>
        <taxon>Chromadorea</taxon>
        <taxon>Rhabditida</taxon>
        <taxon>Spirurina</taxon>
        <taxon>Spiruromorpha</taxon>
        <taxon>Filarioidea</taxon>
        <taxon>Setariidae</taxon>
        <taxon>Setaria</taxon>
    </lineage>
</organism>
<dbReference type="Pfam" id="PF00079">
    <property type="entry name" value="Serpin"/>
    <property type="match status" value="1"/>
</dbReference>
<sequence length="477" mass="54477">MDFALNLLHHSSPADQSVLLSPISIISVLSVLYAGARNKTELEIRAAIAGNYSKAEFLDHMQSIMMDHNKASLADDEFHHSLKFWLQENVVYEPFIYNIPFLIYDKPTTIKLKSNTDQLVTEAASWLKQSALNKANNVLFMNFGFSMFLIAKAHLVSRWKFPFHLSEYRQLFQNNATNIFVIEMMERTENFPYYEDDKVQVVSLPFEASNNEMIIILPKEINEVGDVEVELTGEKLHNYIRALQVSKKILVRIPQIKLRKILDLTDQLQSMGLRSMFKKSARFPGISEKQLPLTQCVKNLASIQVDTEGINAESVENMETKKLEIEPSLSSQSVMQSAYQSVSFEAIRPFFFAILDSRQIILWIGKYYNPEATQDPTAEEVGSDDYTSEDDISLPNLGYINLDSTGTGATNVWDMDLNLSEDQQKQGVIQISTQQVQELQMFGTWTLTCLGTNKGKGYLMRNYQQQQLEVVIHLEMM</sequence>
<protein>
    <submittedName>
        <fullName evidence="5">Serpin domain-containing protein</fullName>
    </submittedName>
</protein>
<dbReference type="SUPFAM" id="SSF56574">
    <property type="entry name" value="Serpins"/>
    <property type="match status" value="1"/>
</dbReference>
<dbReference type="Gene3D" id="2.30.39.10">
    <property type="entry name" value="Alpha-1-antitrypsin, domain 1"/>
    <property type="match status" value="1"/>
</dbReference>
<dbReference type="InterPro" id="IPR036186">
    <property type="entry name" value="Serpin_sf"/>
</dbReference>
<evidence type="ECO:0000313" key="4">
    <source>
        <dbReference type="Proteomes" id="UP000887581"/>
    </source>
</evidence>
<dbReference type="WBParaSite" id="sdigi.contig603.g9183.t1">
    <property type="protein sequence ID" value="sdigi.contig603.g9183.t1"/>
    <property type="gene ID" value="sdigi.contig603.g9183"/>
</dbReference>
<dbReference type="PANTHER" id="PTHR11461:SF211">
    <property type="entry name" value="GH10112P-RELATED"/>
    <property type="match status" value="1"/>
</dbReference>
<evidence type="ECO:0000256" key="1">
    <source>
        <dbReference type="ARBA" id="ARBA00009500"/>
    </source>
</evidence>
<dbReference type="AlphaFoldDB" id="A0A915Q5A5"/>
<evidence type="ECO:0000313" key="5">
    <source>
        <dbReference type="WBParaSite" id="sdigi.contig603.g9183.t1"/>
    </source>
</evidence>
<reference evidence="5" key="1">
    <citation type="submission" date="2022-11" db="UniProtKB">
        <authorList>
            <consortium name="WormBaseParasite"/>
        </authorList>
    </citation>
    <scope>IDENTIFICATION</scope>
</reference>
<dbReference type="SMART" id="SM00093">
    <property type="entry name" value="SERPIN"/>
    <property type="match status" value="1"/>
</dbReference>
<dbReference type="InterPro" id="IPR000215">
    <property type="entry name" value="Serpin_fam"/>
</dbReference>
<dbReference type="Proteomes" id="UP000887581">
    <property type="component" value="Unplaced"/>
</dbReference>
<comment type="similarity">
    <text evidence="1 2">Belongs to the serpin family.</text>
</comment>
<feature type="domain" description="Serpin" evidence="3">
    <location>
        <begin position="5"/>
        <end position="370"/>
    </location>
</feature>
<dbReference type="GO" id="GO:0005615">
    <property type="term" value="C:extracellular space"/>
    <property type="evidence" value="ECO:0007669"/>
    <property type="project" value="InterPro"/>
</dbReference>
<name>A0A915Q5A5_9BILA</name>
<proteinExistence type="inferred from homology"/>
<evidence type="ECO:0000259" key="3">
    <source>
        <dbReference type="SMART" id="SM00093"/>
    </source>
</evidence>
<dbReference type="InterPro" id="IPR042178">
    <property type="entry name" value="Serpin_sf_1"/>
</dbReference>
<dbReference type="GO" id="GO:0004867">
    <property type="term" value="F:serine-type endopeptidase inhibitor activity"/>
    <property type="evidence" value="ECO:0007669"/>
    <property type="project" value="InterPro"/>
</dbReference>
<accession>A0A915Q5A5</accession>
<evidence type="ECO:0000256" key="2">
    <source>
        <dbReference type="RuleBase" id="RU000411"/>
    </source>
</evidence>
<keyword evidence="4" id="KW-1185">Reference proteome</keyword>
<dbReference type="Gene3D" id="3.30.497.10">
    <property type="entry name" value="Antithrombin, subunit I, domain 2"/>
    <property type="match status" value="1"/>
</dbReference>